<evidence type="ECO:0000256" key="3">
    <source>
        <dbReference type="ARBA" id="ARBA00022692"/>
    </source>
</evidence>
<dbReference type="EMBL" id="CP034461">
    <property type="protein sequence ID" value="QBM90625.1"/>
    <property type="molecule type" value="Genomic_DNA"/>
</dbReference>
<evidence type="ECO:0000256" key="2">
    <source>
        <dbReference type="ARBA" id="ARBA00010642"/>
    </source>
</evidence>
<feature type="region of interest" description="Disordered" evidence="7">
    <location>
        <begin position="695"/>
        <end position="714"/>
    </location>
</feature>
<proteinExistence type="inferred from homology"/>
<keyword evidence="3 8" id="KW-0812">Transmembrane</keyword>
<dbReference type="AlphaFoldDB" id="A0A4P6XUT0"/>
<comment type="subcellular location">
    <subcellularLocation>
        <location evidence="1">Membrane</location>
        <topology evidence="1">Multi-pass membrane protein</topology>
    </subcellularLocation>
</comment>
<reference evidence="12" key="1">
    <citation type="submission" date="2019-03" db="EMBL/GenBank/DDBJ databases">
        <title>Snf2 controls pulcherriminic acid biosynthesis and connects pigmentation and antifungal activity of the yeast Metschnikowia pulcherrima.</title>
        <authorList>
            <person name="Gore-Lloyd D."/>
            <person name="Sumann I."/>
            <person name="Brachmann A.O."/>
            <person name="Schneeberger K."/>
            <person name="Ortiz-Merino R.A."/>
            <person name="Moreno-Beltran M."/>
            <person name="Schlaefli M."/>
            <person name="Kirner P."/>
            <person name="Santos Kron A."/>
            <person name="Wolfe K.H."/>
            <person name="Piel J."/>
            <person name="Ahrens C.H."/>
            <person name="Henk D."/>
            <person name="Freimoser F.M."/>
        </authorList>
    </citation>
    <scope>NUCLEOTIDE SEQUENCE [LARGE SCALE GENOMIC DNA]</scope>
    <source>
        <strain evidence="12">APC 1.2</strain>
    </source>
</reference>
<evidence type="ECO:0000256" key="8">
    <source>
        <dbReference type="SAM" id="Phobius"/>
    </source>
</evidence>
<feature type="region of interest" description="Disordered" evidence="7">
    <location>
        <begin position="733"/>
        <end position="763"/>
    </location>
</feature>
<keyword evidence="12" id="KW-1185">Reference proteome</keyword>
<dbReference type="GO" id="GO:0016020">
    <property type="term" value="C:membrane"/>
    <property type="evidence" value="ECO:0007669"/>
    <property type="project" value="UniProtKB-SubCell"/>
</dbReference>
<feature type="transmembrane region" description="Helical" evidence="8">
    <location>
        <begin position="405"/>
        <end position="425"/>
    </location>
</feature>
<feature type="transmembrane region" description="Helical" evidence="8">
    <location>
        <begin position="579"/>
        <end position="612"/>
    </location>
</feature>
<feature type="signal peptide" evidence="9">
    <location>
        <begin position="1"/>
        <end position="18"/>
    </location>
</feature>
<keyword evidence="4 9" id="KW-0732">Signal</keyword>
<feature type="chain" id="PRO_5020548617" evidence="9">
    <location>
        <begin position="19"/>
        <end position="763"/>
    </location>
</feature>
<dbReference type="InterPro" id="IPR032800">
    <property type="entry name" value="TRP_N"/>
</dbReference>
<evidence type="ECO:0000313" key="12">
    <source>
        <dbReference type="Proteomes" id="UP000292447"/>
    </source>
</evidence>
<evidence type="ECO:0000256" key="9">
    <source>
        <dbReference type="SAM" id="SignalP"/>
    </source>
</evidence>
<accession>A0A4P6XUT0</accession>
<dbReference type="GO" id="GO:0055085">
    <property type="term" value="P:transmembrane transport"/>
    <property type="evidence" value="ECO:0007669"/>
    <property type="project" value="TreeGrafter"/>
</dbReference>
<comment type="similarity">
    <text evidence="2">Belongs to the transient receptor potential (TRP) ion channel family.</text>
</comment>
<evidence type="ECO:0000256" key="1">
    <source>
        <dbReference type="ARBA" id="ARBA00004141"/>
    </source>
</evidence>
<dbReference type="SMART" id="SM01320">
    <property type="entry name" value="TRP_N"/>
    <property type="match status" value="1"/>
</dbReference>
<feature type="domain" description="ML-like" evidence="10">
    <location>
        <begin position="20"/>
        <end position="161"/>
    </location>
</feature>
<gene>
    <name evidence="11" type="primary">MPUL0F02090</name>
    <name evidence="11" type="ORF">METSCH_F02090</name>
</gene>
<dbReference type="STRING" id="2163413.A0A4P6XUT0"/>
<dbReference type="Proteomes" id="UP000292447">
    <property type="component" value="Chromosome VI"/>
</dbReference>
<dbReference type="PANTHER" id="PTHR31145">
    <property type="entry name" value="INTEGRAL MEMBRANE PROTEIN (AFU_ORTHOLOGUE AFUA_7G01610)"/>
    <property type="match status" value="1"/>
</dbReference>
<feature type="transmembrane region" description="Helical" evidence="8">
    <location>
        <begin position="552"/>
        <end position="573"/>
    </location>
</feature>
<dbReference type="InterPro" id="IPR010308">
    <property type="entry name" value="TRP_C"/>
</dbReference>
<keyword evidence="5 8" id="KW-1133">Transmembrane helix</keyword>
<sequence>MLFPFFALWVLLLPCIAAEKVLKASSLLTCMDNSQLWASYLDVVYWPQNKTVSFDIEAISNINNVNVSVNVSLIAYGINAIKQTIDLCSLKEYSALCPLTLGHLDINFDYEVSDLITKQIPGVAYTIPDLDARVRILMYQTNTDTALACVEATVSNGKTVQTKYAAWPIAAISGFGLITSGVVSVIGHSSTAAHIALNSMSLFVYFQSVAITSMLAVAKVPPIAAAWAQNFQWSLGVIKVGFVQNIANWYLQATGGEPTAILSNSQVSVSVQKVKRSLEYLGSALVTPLKDGRLQKRLSINVDSDSSTQSDNLDNTLYTTDERTALLGTRVLILRGIQRVAYMARIEITDLFMTAMMFLIFFAFILIVSMTFFKAFVEICIRTKMMNEGKFNEYRQHWSSIIKGALYRLLLVALPQIVVFSFWEFTVRDSAGLVVVAAFFVLVAFVLLGFAAFRVISFGRRSVREHKNPAYLLYGNNVFLNKFGFVYVQYRANCYYFVGFSLLYIFLKTFFVAVLQKHGKVQSLVVFAIELVHCVAVCWIRPFMDKRTNAFNITISVINTLNALFFAFFSYVFRQPEIVASVMAVVFFVLNAIFALFLLIFTIVTCVLALIYKNPDSRYQPMKDDRVSFLPRMGAKNGPKTATDTDDIELAALGASAMKGHEHAKESAFGDSSDEDSRGNGAAYRPVYDSESLSKQSLVDSVEPQQPASTITGNSSLAYQNFKTAYSERANHGNGTYNGYHDRLPTAGQNQAYNRNYANQDYI</sequence>
<dbReference type="PANTHER" id="PTHR31145:SF2">
    <property type="entry name" value="FLAVIN CARRIER PROTEIN 2"/>
    <property type="match status" value="1"/>
</dbReference>
<organism evidence="11 12">
    <name type="scientific">Metschnikowia aff. pulcherrima</name>
    <dbReference type="NCBI Taxonomy" id="2163413"/>
    <lineage>
        <taxon>Eukaryota</taxon>
        <taxon>Fungi</taxon>
        <taxon>Dikarya</taxon>
        <taxon>Ascomycota</taxon>
        <taxon>Saccharomycotina</taxon>
        <taxon>Pichiomycetes</taxon>
        <taxon>Metschnikowiaceae</taxon>
        <taxon>Metschnikowia</taxon>
    </lineage>
</organism>
<name>A0A4P6XUT0_9ASCO</name>
<evidence type="ECO:0000313" key="11">
    <source>
        <dbReference type="EMBL" id="QBM90625.1"/>
    </source>
</evidence>
<dbReference type="Pfam" id="PF06011">
    <property type="entry name" value="TRP"/>
    <property type="match status" value="1"/>
</dbReference>
<evidence type="ECO:0000256" key="5">
    <source>
        <dbReference type="ARBA" id="ARBA00022989"/>
    </source>
</evidence>
<feature type="transmembrane region" description="Helical" evidence="8">
    <location>
        <begin position="521"/>
        <end position="540"/>
    </location>
</feature>
<evidence type="ECO:0000256" key="7">
    <source>
        <dbReference type="SAM" id="MobiDB-lite"/>
    </source>
</evidence>
<evidence type="ECO:0000256" key="4">
    <source>
        <dbReference type="ARBA" id="ARBA00022729"/>
    </source>
</evidence>
<feature type="region of interest" description="Disordered" evidence="7">
    <location>
        <begin position="664"/>
        <end position="685"/>
    </location>
</feature>
<feature type="transmembrane region" description="Helical" evidence="8">
    <location>
        <begin position="494"/>
        <end position="515"/>
    </location>
</feature>
<dbReference type="InterPro" id="IPR040241">
    <property type="entry name" value="TRP_Flc/Pkd2-like"/>
</dbReference>
<feature type="transmembrane region" description="Helical" evidence="8">
    <location>
        <begin position="351"/>
        <end position="377"/>
    </location>
</feature>
<feature type="compositionally biased region" description="Low complexity" evidence="7">
    <location>
        <begin position="747"/>
        <end position="763"/>
    </location>
</feature>
<keyword evidence="6 8" id="KW-0472">Membrane</keyword>
<dbReference type="GO" id="GO:0009272">
    <property type="term" value="P:fungal-type cell wall biogenesis"/>
    <property type="evidence" value="ECO:0007669"/>
    <property type="project" value="TreeGrafter"/>
</dbReference>
<protein>
    <submittedName>
        <fullName evidence="11">ML-like domain-containing protein</fullName>
    </submittedName>
</protein>
<evidence type="ECO:0000259" key="10">
    <source>
        <dbReference type="SMART" id="SM01320"/>
    </source>
</evidence>
<evidence type="ECO:0000256" key="6">
    <source>
        <dbReference type="ARBA" id="ARBA00023136"/>
    </source>
</evidence>
<dbReference type="Pfam" id="PF14558">
    <property type="entry name" value="TRP_N"/>
    <property type="match status" value="1"/>
</dbReference>
<feature type="transmembrane region" description="Helical" evidence="8">
    <location>
        <begin position="431"/>
        <end position="456"/>
    </location>
</feature>